<keyword evidence="2" id="KW-1185">Reference proteome</keyword>
<reference evidence="1" key="1">
    <citation type="journal article" date="2021" name="New Phytol.">
        <title>Evolutionary innovations through gain and loss of genes in the ectomycorrhizal Boletales.</title>
        <authorList>
            <person name="Wu G."/>
            <person name="Miyauchi S."/>
            <person name="Morin E."/>
            <person name="Kuo A."/>
            <person name="Drula E."/>
            <person name="Varga T."/>
            <person name="Kohler A."/>
            <person name="Feng B."/>
            <person name="Cao Y."/>
            <person name="Lipzen A."/>
            <person name="Daum C."/>
            <person name="Hundley H."/>
            <person name="Pangilinan J."/>
            <person name="Johnson J."/>
            <person name="Barry K."/>
            <person name="LaButti K."/>
            <person name="Ng V."/>
            <person name="Ahrendt S."/>
            <person name="Min B."/>
            <person name="Choi I.G."/>
            <person name="Park H."/>
            <person name="Plett J.M."/>
            <person name="Magnuson J."/>
            <person name="Spatafora J.W."/>
            <person name="Nagy L.G."/>
            <person name="Henrissat B."/>
            <person name="Grigoriev I.V."/>
            <person name="Yang Z.L."/>
            <person name="Xu J."/>
            <person name="Martin F.M."/>
        </authorList>
    </citation>
    <scope>NUCLEOTIDE SEQUENCE</scope>
    <source>
        <strain evidence="1">KUC20120723A-06</strain>
    </source>
</reference>
<proteinExistence type="predicted"/>
<gene>
    <name evidence="1" type="ORF">BV22DRAFT_1043721</name>
</gene>
<evidence type="ECO:0000313" key="2">
    <source>
        <dbReference type="Proteomes" id="UP000790709"/>
    </source>
</evidence>
<organism evidence="1 2">
    <name type="scientific">Leucogyrophana mollusca</name>
    <dbReference type="NCBI Taxonomy" id="85980"/>
    <lineage>
        <taxon>Eukaryota</taxon>
        <taxon>Fungi</taxon>
        <taxon>Dikarya</taxon>
        <taxon>Basidiomycota</taxon>
        <taxon>Agaricomycotina</taxon>
        <taxon>Agaricomycetes</taxon>
        <taxon>Agaricomycetidae</taxon>
        <taxon>Boletales</taxon>
        <taxon>Boletales incertae sedis</taxon>
        <taxon>Leucogyrophana</taxon>
    </lineage>
</organism>
<accession>A0ACB8BVR4</accession>
<sequence length="246" mass="27948">MFLKRAFATLIDVKGHRLPKDFDLYPNFFTFSEQRILLTTALQKLDATESRRARKRRKEFQSSISPSSDLSSSSLQDLFLPDDYYAFEEGHYDNVIRNYREMHVSSWPESEVSGLSSILSRLRTLHPTGDTQTHLLHLASTGEILPHVDNVSASGSWILGASLGAERIMRMESTSVMEDSFEVLLPSGSVYLQRLLMALIGLLHRDSVRFGYRHSILRAGCFRGREIDGGPRVSIMVRDRKAVDRP</sequence>
<protein>
    <submittedName>
        <fullName evidence="1">Uncharacterized protein</fullName>
    </submittedName>
</protein>
<comment type="caution">
    <text evidence="1">The sequence shown here is derived from an EMBL/GenBank/DDBJ whole genome shotgun (WGS) entry which is preliminary data.</text>
</comment>
<dbReference type="EMBL" id="MU266338">
    <property type="protein sequence ID" value="KAH7929799.1"/>
    <property type="molecule type" value="Genomic_DNA"/>
</dbReference>
<dbReference type="Proteomes" id="UP000790709">
    <property type="component" value="Unassembled WGS sequence"/>
</dbReference>
<evidence type="ECO:0000313" key="1">
    <source>
        <dbReference type="EMBL" id="KAH7929799.1"/>
    </source>
</evidence>
<name>A0ACB8BVR4_9AGAM</name>